<evidence type="ECO:0000313" key="15">
    <source>
        <dbReference type="EMBL" id="MDK2124850.1"/>
    </source>
</evidence>
<evidence type="ECO:0000256" key="8">
    <source>
        <dbReference type="ARBA" id="ARBA00022989"/>
    </source>
</evidence>
<dbReference type="InterPro" id="IPR000700">
    <property type="entry name" value="PAS-assoc_C"/>
</dbReference>
<protein>
    <recommendedName>
        <fullName evidence="3">histidine kinase</fullName>
        <ecNumber evidence="3">2.7.13.3</ecNumber>
    </recommendedName>
</protein>
<evidence type="ECO:0000256" key="4">
    <source>
        <dbReference type="ARBA" id="ARBA00022553"/>
    </source>
</evidence>
<feature type="domain" description="PAC" evidence="13">
    <location>
        <begin position="428"/>
        <end position="478"/>
    </location>
</feature>
<dbReference type="Pfam" id="PF00512">
    <property type="entry name" value="HisKA"/>
    <property type="match status" value="1"/>
</dbReference>
<dbReference type="InterPro" id="IPR005467">
    <property type="entry name" value="His_kinase_dom"/>
</dbReference>
<dbReference type="InterPro" id="IPR036890">
    <property type="entry name" value="HATPase_C_sf"/>
</dbReference>
<dbReference type="PANTHER" id="PTHR43047">
    <property type="entry name" value="TWO-COMPONENT HISTIDINE PROTEIN KINASE"/>
    <property type="match status" value="1"/>
</dbReference>
<organism evidence="15 16">
    <name type="scientific">Parachitinimonas caeni</name>
    <dbReference type="NCBI Taxonomy" id="3031301"/>
    <lineage>
        <taxon>Bacteria</taxon>
        <taxon>Pseudomonadati</taxon>
        <taxon>Pseudomonadota</taxon>
        <taxon>Betaproteobacteria</taxon>
        <taxon>Neisseriales</taxon>
        <taxon>Chitinibacteraceae</taxon>
        <taxon>Parachitinimonas</taxon>
    </lineage>
</organism>
<reference evidence="15" key="1">
    <citation type="submission" date="2023-03" db="EMBL/GenBank/DDBJ databases">
        <title>Chitinimonas shenzhenensis gen. nov., sp. nov., a novel member of family Burkholderiaceae isolated from activated sludge collected in Shen Zhen, China.</title>
        <authorList>
            <person name="Wang X."/>
        </authorList>
    </citation>
    <scope>NUCLEOTIDE SEQUENCE</scope>
    <source>
        <strain evidence="15">DQS-5</strain>
    </source>
</reference>
<dbReference type="InterPro" id="IPR013656">
    <property type="entry name" value="PAS_4"/>
</dbReference>
<evidence type="ECO:0000259" key="14">
    <source>
        <dbReference type="PROSITE" id="PS50839"/>
    </source>
</evidence>
<keyword evidence="6 10" id="KW-0812">Transmembrane</keyword>
<dbReference type="Pfam" id="PF02518">
    <property type="entry name" value="HATPase_c"/>
    <property type="match status" value="1"/>
</dbReference>
<dbReference type="EMBL" id="JARRAF010000013">
    <property type="protein sequence ID" value="MDK2124850.1"/>
    <property type="molecule type" value="Genomic_DNA"/>
</dbReference>
<dbReference type="EC" id="2.7.13.3" evidence="3"/>
<dbReference type="SUPFAM" id="SSF47384">
    <property type="entry name" value="Homodimeric domain of signal transducing histidine kinase"/>
    <property type="match status" value="1"/>
</dbReference>
<gene>
    <name evidence="15" type="ORF">PZA18_12420</name>
</gene>
<dbReference type="InterPro" id="IPR036097">
    <property type="entry name" value="HisK_dim/P_sf"/>
</dbReference>
<evidence type="ECO:0000256" key="2">
    <source>
        <dbReference type="ARBA" id="ARBA00004370"/>
    </source>
</evidence>
<dbReference type="InterPro" id="IPR003594">
    <property type="entry name" value="HATPase_dom"/>
</dbReference>
<dbReference type="SUPFAM" id="SSF55874">
    <property type="entry name" value="ATPase domain of HSP90 chaperone/DNA topoisomerase II/histidine kinase"/>
    <property type="match status" value="1"/>
</dbReference>
<evidence type="ECO:0000256" key="6">
    <source>
        <dbReference type="ARBA" id="ARBA00022692"/>
    </source>
</evidence>
<keyword evidence="16" id="KW-1185">Reference proteome</keyword>
<dbReference type="InterPro" id="IPR004358">
    <property type="entry name" value="Sig_transdc_His_kin-like_C"/>
</dbReference>
<sequence>MARHWWPLVLFVLGALGTIAAVDFWLERQTEATLRIELTRTASQTLSRIEGRVMQGMGRITLLEDLQDVVAKPPPAQFGRFAGDVMSDAGLSFALIAEKVDGEQRERAEHDWRSVYPDFAIRNVNANGRLIMARLKTEYYPVIYLTGVTPPRLTVGLDLGNEPQIRGALTMARNGGRTVVTEPIRARHDSPVTVLALRFGANTTHRLFAVGLHPQTLVEAAAGSYNPTGLRYYWFDITDDSRVEALYPTSLDYATLPSLVVAERKLKIGNRVWRLDARLPPAELTAQASAQRGLVWSIGLLFTVFIASIIWRLTERQQAYSRQAGRLARQNEQLTTANATLQTAADAARDSELRLKTILDTANEAVVLIDERGRIELFNAAAERLFGYHAREALGQVVGMLMPSAYRERHREAMERYNRTGQSRVMGTSRELVGQRKDGVAFPIELSLNEFRLGDAHYFVGVIRDITDRKRAERILFDSEYKHRAILDAAYIGIYVYQDGKLRYVNPTFAGYFGTDATALVGAVSWSELVPTEWLYVLEEVLSSEGGAAARPRELQCARQDGSRFYALLTAKPIIFDNRPGLAGSLLDISERKAVEQAMLRAEIKNHAILEAIPDLMVQLDGNGVFVDYRAKVGGDDFGLPADCLGQHFKRVLDPDFALRLEDAMRQIRAWYRPVVFEFALALSSRQHYFEARISPCGEADFLLMLRDISERKAIEAELIRHRDHLQDLVDERTAELQATFDASPIATAFVVQRRFVRVNTACCKLFERSIDELVGASVRIIHPDDHSFEGAPQVVFPRLIEGGVYQAEHQFVTGSGELIWCSIFGKAIDPHDMNRGLVWVYQDIGEQKATADALKRAKELAEAANQAKSEFLANMSHELRTPMHAVLSFSELGEAKAGKVESEKLAHYFQRISASGKRLLQILNDLLDLSKLEAGKMRYDMRPQNLLPIVHEAVDELAAICRPRGVRIVVDTPHFEPMAVCDALRISQVVRNLVSNAIKFSPDNGEVRVGFDEVESEGTHWLAVWIADQGVGIPAEELEAIFDKFIQSSKTKTGAGGTGLGLAICREIVRAHNGAIRADNRETGGALFEFRLPRAGKTEETGI</sequence>
<dbReference type="Pfam" id="PF03924">
    <property type="entry name" value="CHASE"/>
    <property type="match status" value="1"/>
</dbReference>
<dbReference type="InterPro" id="IPR042240">
    <property type="entry name" value="CHASE_sf"/>
</dbReference>
<dbReference type="Gene3D" id="3.30.450.350">
    <property type="entry name" value="CHASE domain"/>
    <property type="match status" value="1"/>
</dbReference>
<evidence type="ECO:0000259" key="13">
    <source>
        <dbReference type="PROSITE" id="PS50113"/>
    </source>
</evidence>
<dbReference type="PROSITE" id="PS50109">
    <property type="entry name" value="HIS_KIN"/>
    <property type="match status" value="1"/>
</dbReference>
<comment type="caution">
    <text evidence="15">The sequence shown here is derived from an EMBL/GenBank/DDBJ whole genome shotgun (WGS) entry which is preliminary data.</text>
</comment>
<dbReference type="SUPFAM" id="SSF55785">
    <property type="entry name" value="PYP-like sensor domain (PAS domain)"/>
    <property type="match status" value="4"/>
</dbReference>
<proteinExistence type="predicted"/>
<keyword evidence="8 10" id="KW-1133">Transmembrane helix</keyword>
<feature type="domain" description="PAS" evidence="12">
    <location>
        <begin position="351"/>
        <end position="421"/>
    </location>
</feature>
<dbReference type="Proteomes" id="UP001172778">
    <property type="component" value="Unassembled WGS sequence"/>
</dbReference>
<dbReference type="SMART" id="SM00091">
    <property type="entry name" value="PAS"/>
    <property type="match status" value="4"/>
</dbReference>
<keyword evidence="4" id="KW-0597">Phosphoprotein</keyword>
<dbReference type="SMART" id="SM00086">
    <property type="entry name" value="PAC"/>
    <property type="match status" value="3"/>
</dbReference>
<evidence type="ECO:0000313" key="16">
    <source>
        <dbReference type="Proteomes" id="UP001172778"/>
    </source>
</evidence>
<dbReference type="PROSITE" id="PS50839">
    <property type="entry name" value="CHASE"/>
    <property type="match status" value="1"/>
</dbReference>
<accession>A0ABT7DXT7</accession>
<evidence type="ECO:0000256" key="10">
    <source>
        <dbReference type="SAM" id="Phobius"/>
    </source>
</evidence>
<dbReference type="SMART" id="SM00387">
    <property type="entry name" value="HATPase_c"/>
    <property type="match status" value="1"/>
</dbReference>
<evidence type="ECO:0000256" key="3">
    <source>
        <dbReference type="ARBA" id="ARBA00012438"/>
    </source>
</evidence>
<dbReference type="SMART" id="SM01079">
    <property type="entry name" value="CHASE"/>
    <property type="match status" value="1"/>
</dbReference>
<evidence type="ECO:0000256" key="5">
    <source>
        <dbReference type="ARBA" id="ARBA00022679"/>
    </source>
</evidence>
<dbReference type="SMART" id="SM00388">
    <property type="entry name" value="HisKA"/>
    <property type="match status" value="1"/>
</dbReference>
<dbReference type="Gene3D" id="3.30.450.20">
    <property type="entry name" value="PAS domain"/>
    <property type="match status" value="4"/>
</dbReference>
<evidence type="ECO:0000259" key="12">
    <source>
        <dbReference type="PROSITE" id="PS50112"/>
    </source>
</evidence>
<keyword evidence="7" id="KW-0418">Kinase</keyword>
<dbReference type="Gene3D" id="1.10.287.130">
    <property type="match status" value="1"/>
</dbReference>
<dbReference type="InterPro" id="IPR035965">
    <property type="entry name" value="PAS-like_dom_sf"/>
</dbReference>
<feature type="domain" description="Histidine kinase" evidence="11">
    <location>
        <begin position="875"/>
        <end position="1097"/>
    </location>
</feature>
<dbReference type="CDD" id="cd00082">
    <property type="entry name" value="HisKA"/>
    <property type="match status" value="1"/>
</dbReference>
<dbReference type="Gene3D" id="3.30.565.10">
    <property type="entry name" value="Histidine kinase-like ATPase, C-terminal domain"/>
    <property type="match status" value="1"/>
</dbReference>
<feature type="transmembrane region" description="Helical" evidence="10">
    <location>
        <begin position="294"/>
        <end position="313"/>
    </location>
</feature>
<dbReference type="InterPro" id="IPR001610">
    <property type="entry name" value="PAC"/>
</dbReference>
<dbReference type="PROSITE" id="PS50112">
    <property type="entry name" value="PAS"/>
    <property type="match status" value="1"/>
</dbReference>
<evidence type="ECO:0000256" key="9">
    <source>
        <dbReference type="ARBA" id="ARBA00023136"/>
    </source>
</evidence>
<comment type="subcellular location">
    <subcellularLocation>
        <location evidence="2">Membrane</location>
    </subcellularLocation>
</comment>
<name>A0ABT7DXT7_9NEIS</name>
<dbReference type="NCBIfam" id="TIGR00229">
    <property type="entry name" value="sensory_box"/>
    <property type="match status" value="3"/>
</dbReference>
<dbReference type="InterPro" id="IPR013767">
    <property type="entry name" value="PAS_fold"/>
</dbReference>
<dbReference type="Pfam" id="PF08448">
    <property type="entry name" value="PAS_4"/>
    <property type="match status" value="1"/>
</dbReference>
<dbReference type="InterPro" id="IPR003661">
    <property type="entry name" value="HisK_dim/P_dom"/>
</dbReference>
<comment type="catalytic activity">
    <reaction evidence="1">
        <text>ATP + protein L-histidine = ADP + protein N-phospho-L-histidine.</text>
        <dbReference type="EC" id="2.7.13.3"/>
    </reaction>
</comment>
<dbReference type="Pfam" id="PF13426">
    <property type="entry name" value="PAS_9"/>
    <property type="match status" value="2"/>
</dbReference>
<keyword evidence="9 10" id="KW-0472">Membrane</keyword>
<feature type="domain" description="CHASE" evidence="14">
    <location>
        <begin position="138"/>
        <end position="185"/>
    </location>
</feature>
<evidence type="ECO:0000259" key="11">
    <source>
        <dbReference type="PROSITE" id="PS50109"/>
    </source>
</evidence>
<dbReference type="PANTHER" id="PTHR43047:SF64">
    <property type="entry name" value="HISTIDINE KINASE CONTAINING CHEY-HOMOLOGOUS RECEIVER DOMAIN AND PAS DOMAIN-RELATED"/>
    <property type="match status" value="1"/>
</dbReference>
<evidence type="ECO:0000256" key="1">
    <source>
        <dbReference type="ARBA" id="ARBA00000085"/>
    </source>
</evidence>
<dbReference type="InterPro" id="IPR000014">
    <property type="entry name" value="PAS"/>
</dbReference>
<evidence type="ECO:0000256" key="7">
    <source>
        <dbReference type="ARBA" id="ARBA00022777"/>
    </source>
</evidence>
<dbReference type="PROSITE" id="PS50113">
    <property type="entry name" value="PAC"/>
    <property type="match status" value="2"/>
</dbReference>
<dbReference type="Pfam" id="PF00989">
    <property type="entry name" value="PAS"/>
    <property type="match status" value="1"/>
</dbReference>
<dbReference type="InterPro" id="IPR006189">
    <property type="entry name" value="CHASE_dom"/>
</dbReference>
<dbReference type="PRINTS" id="PR00344">
    <property type="entry name" value="BCTRLSENSOR"/>
</dbReference>
<keyword evidence="5" id="KW-0808">Transferase</keyword>
<dbReference type="CDD" id="cd00130">
    <property type="entry name" value="PAS"/>
    <property type="match status" value="3"/>
</dbReference>
<feature type="domain" description="PAC" evidence="13">
    <location>
        <begin position="551"/>
        <end position="601"/>
    </location>
</feature>
<dbReference type="RefSeq" id="WP_284101163.1">
    <property type="nucleotide sequence ID" value="NZ_JARRAF010000013.1"/>
</dbReference>